<dbReference type="InterPro" id="IPR002223">
    <property type="entry name" value="Kunitz_BPTI"/>
</dbReference>
<feature type="transmembrane region" description="Helical" evidence="12">
    <location>
        <begin position="172"/>
        <end position="190"/>
    </location>
</feature>
<evidence type="ECO:0000256" key="11">
    <source>
        <dbReference type="SAM" id="MobiDB-lite"/>
    </source>
</evidence>
<dbReference type="Pfam" id="PF00014">
    <property type="entry name" value="Kunitz_BPTI"/>
    <property type="match status" value="1"/>
</dbReference>
<dbReference type="InterPro" id="IPR045231">
    <property type="entry name" value="Yip1/4-like"/>
</dbReference>
<dbReference type="Gene3D" id="4.10.410.10">
    <property type="entry name" value="Pancreatic trypsin inhibitor Kunitz domain"/>
    <property type="match status" value="1"/>
</dbReference>
<sequence>MDPPPVTAQDKTRSEHMAIDLSDITSDTDVHNLDFFDSARHDCQERATRFIIQDFSPDYDVSGTMSTNIENSDEKHYRRIMQGGYTSHFLENRGFGWLLDIDDDMVDFQRPLLEELDIDLSDIYYKVRCVLFPLPYFRLKLCIVRESPDFWGPLFIVSTYALLSLYGQLSVLSWILTIWFIGSFFVFFLARALGGEVGYGQVLGIVGYCLIPLVVVGLITSVLSRLRLFSIAVGCFGVLWSVYSAGTLLCVEELREKRTLLLYPKISWDSKGVRAINQLLVTIRRTVIKETGVFLLVLLKIDFLTLHQDIVGDVLSFDVFEATFRKEATDQLVFFIFKKTVIMILLPVVMIVIKICLADNKDILECAWITCLLPKVCQRIDGIVLCVFPNDTVKTKMERLSESASLASQMNQITESILAESVTHISSIPYSPSSSSSVSDTESFPSSGAETKQGLLLTDIVTQIDSKMSEKSFIIKTLPELCWLPAVTGPCSKAKVLWYYNSLRDRCERFSFSGCGNANHFYSREKCEETCLMEYPSTSFGF</sequence>
<gene>
    <name evidence="14" type="ORF">BPAG_LOCUS1261</name>
</gene>
<evidence type="ECO:0000313" key="15">
    <source>
        <dbReference type="Proteomes" id="UP000278627"/>
    </source>
</evidence>
<evidence type="ECO:0000256" key="10">
    <source>
        <dbReference type="ARBA" id="ARBA00043122"/>
    </source>
</evidence>
<dbReference type="GO" id="GO:0004867">
    <property type="term" value="F:serine-type endopeptidase inhibitor activity"/>
    <property type="evidence" value="ECO:0007669"/>
    <property type="project" value="InterPro"/>
</dbReference>
<protein>
    <recommendedName>
        <fullName evidence="9">Protein YIPF4</fullName>
    </recommendedName>
    <alternativeName>
        <fullName evidence="10">YIP1 family member 4</fullName>
    </alternativeName>
</protein>
<feature type="region of interest" description="Disordered" evidence="11">
    <location>
        <begin position="430"/>
        <end position="450"/>
    </location>
</feature>
<evidence type="ECO:0000256" key="1">
    <source>
        <dbReference type="ARBA" id="ARBA00004653"/>
    </source>
</evidence>
<proteinExistence type="inferred from homology"/>
<dbReference type="GO" id="GO:0048280">
    <property type="term" value="P:vesicle fusion with Golgi apparatus"/>
    <property type="evidence" value="ECO:0007669"/>
    <property type="project" value="TreeGrafter"/>
</dbReference>
<keyword evidence="3 12" id="KW-0812">Transmembrane</keyword>
<dbReference type="Proteomes" id="UP000278627">
    <property type="component" value="Unassembled WGS sequence"/>
</dbReference>
<evidence type="ECO:0000256" key="7">
    <source>
        <dbReference type="ARBA" id="ARBA00024188"/>
    </source>
</evidence>
<evidence type="ECO:0000256" key="4">
    <source>
        <dbReference type="ARBA" id="ARBA00022989"/>
    </source>
</evidence>
<feature type="transmembrane region" description="Helical" evidence="12">
    <location>
        <begin position="202"/>
        <end position="223"/>
    </location>
</feature>
<dbReference type="PANTHER" id="PTHR21236">
    <property type="entry name" value="GOLGI MEMBRANE PROTEIN YIP1"/>
    <property type="match status" value="1"/>
</dbReference>
<dbReference type="SMART" id="SM00131">
    <property type="entry name" value="KU"/>
    <property type="match status" value="1"/>
</dbReference>
<dbReference type="GO" id="GO:0006888">
    <property type="term" value="P:endoplasmic reticulum to Golgi vesicle-mediated transport"/>
    <property type="evidence" value="ECO:0007669"/>
    <property type="project" value="InterPro"/>
</dbReference>
<comment type="function">
    <text evidence="8">Involved in the maintenance of the Golgi structure.</text>
</comment>
<accession>A0A158PQ90</accession>
<keyword evidence="4 12" id="KW-1133">Transmembrane helix</keyword>
<feature type="transmembrane region" description="Helical" evidence="12">
    <location>
        <begin position="229"/>
        <end position="251"/>
    </location>
</feature>
<comment type="similarity">
    <text evidence="2">Belongs to the YIP1 family.</text>
</comment>
<evidence type="ECO:0000256" key="2">
    <source>
        <dbReference type="ARBA" id="ARBA00010596"/>
    </source>
</evidence>
<dbReference type="GO" id="GO:0000139">
    <property type="term" value="C:Golgi membrane"/>
    <property type="evidence" value="ECO:0007669"/>
    <property type="project" value="UniProtKB-SubCell"/>
</dbReference>
<dbReference type="InterPro" id="IPR036880">
    <property type="entry name" value="Kunitz_BPTI_sf"/>
</dbReference>
<dbReference type="CDD" id="cd00109">
    <property type="entry name" value="Kunitz-type"/>
    <property type="match status" value="1"/>
</dbReference>
<dbReference type="PROSITE" id="PS50279">
    <property type="entry name" value="BPTI_KUNITZ_2"/>
    <property type="match status" value="1"/>
</dbReference>
<evidence type="ECO:0000256" key="8">
    <source>
        <dbReference type="ARBA" id="ARBA00037720"/>
    </source>
</evidence>
<evidence type="ECO:0000313" key="16">
    <source>
        <dbReference type="WBParaSite" id="BPAG_0000126001-mRNA-1"/>
    </source>
</evidence>
<dbReference type="GO" id="GO:0005802">
    <property type="term" value="C:trans-Golgi network"/>
    <property type="evidence" value="ECO:0007669"/>
    <property type="project" value="TreeGrafter"/>
</dbReference>
<feature type="transmembrane region" description="Helical" evidence="12">
    <location>
        <begin position="332"/>
        <end position="353"/>
    </location>
</feature>
<dbReference type="STRING" id="6280.A0A158PQ90"/>
<keyword evidence="6 12" id="KW-0472">Membrane</keyword>
<dbReference type="Pfam" id="PF04893">
    <property type="entry name" value="Yip1"/>
    <property type="match status" value="1"/>
</dbReference>
<reference evidence="14 15" key="2">
    <citation type="submission" date="2018-11" db="EMBL/GenBank/DDBJ databases">
        <authorList>
            <consortium name="Pathogen Informatics"/>
        </authorList>
    </citation>
    <scope>NUCLEOTIDE SEQUENCE [LARGE SCALE GENOMIC DNA]</scope>
</reference>
<dbReference type="WBParaSite" id="BPAG_0000126001-mRNA-1">
    <property type="protein sequence ID" value="BPAG_0000126001-mRNA-1"/>
    <property type="gene ID" value="BPAG_0000126001"/>
</dbReference>
<evidence type="ECO:0000256" key="5">
    <source>
        <dbReference type="ARBA" id="ARBA00023034"/>
    </source>
</evidence>
<dbReference type="EMBL" id="UZAD01000089">
    <property type="protein sequence ID" value="VDN82447.1"/>
    <property type="molecule type" value="Genomic_DNA"/>
</dbReference>
<evidence type="ECO:0000313" key="14">
    <source>
        <dbReference type="EMBL" id="VDN82447.1"/>
    </source>
</evidence>
<evidence type="ECO:0000256" key="3">
    <source>
        <dbReference type="ARBA" id="ARBA00022692"/>
    </source>
</evidence>
<dbReference type="InterPro" id="IPR006977">
    <property type="entry name" value="Yip1_dom"/>
</dbReference>
<evidence type="ECO:0000256" key="6">
    <source>
        <dbReference type="ARBA" id="ARBA00023136"/>
    </source>
</evidence>
<evidence type="ECO:0000256" key="9">
    <source>
        <dbReference type="ARBA" id="ARBA00039687"/>
    </source>
</evidence>
<dbReference type="AlphaFoldDB" id="A0A158PQ90"/>
<evidence type="ECO:0000256" key="12">
    <source>
        <dbReference type="SAM" id="Phobius"/>
    </source>
</evidence>
<dbReference type="PANTHER" id="PTHR21236:SF7">
    <property type="entry name" value="PROTEIN YIPF4"/>
    <property type="match status" value="1"/>
</dbReference>
<name>A0A158PQ90_BRUPA</name>
<reference evidence="16" key="1">
    <citation type="submission" date="2016-04" db="UniProtKB">
        <authorList>
            <consortium name="WormBaseParasite"/>
        </authorList>
    </citation>
    <scope>IDENTIFICATION</scope>
</reference>
<keyword evidence="5" id="KW-0333">Golgi apparatus</keyword>
<evidence type="ECO:0000259" key="13">
    <source>
        <dbReference type="PROSITE" id="PS50279"/>
    </source>
</evidence>
<comment type="subcellular location">
    <subcellularLocation>
        <location evidence="1">Golgi apparatus membrane</location>
        <topology evidence="1">Multi-pass membrane protein</topology>
    </subcellularLocation>
    <subcellularLocation>
        <location evidence="7">Golgi apparatus</location>
        <location evidence="7">cis-Golgi network membrane</location>
    </subcellularLocation>
</comment>
<organism evidence="16">
    <name type="scientific">Brugia pahangi</name>
    <name type="common">Filarial nematode worm</name>
    <dbReference type="NCBI Taxonomy" id="6280"/>
    <lineage>
        <taxon>Eukaryota</taxon>
        <taxon>Metazoa</taxon>
        <taxon>Ecdysozoa</taxon>
        <taxon>Nematoda</taxon>
        <taxon>Chromadorea</taxon>
        <taxon>Rhabditida</taxon>
        <taxon>Spirurina</taxon>
        <taxon>Spiruromorpha</taxon>
        <taxon>Filarioidea</taxon>
        <taxon>Onchocercidae</taxon>
        <taxon>Brugia</taxon>
    </lineage>
</organism>
<keyword evidence="15" id="KW-1185">Reference proteome</keyword>
<feature type="compositionally biased region" description="Low complexity" evidence="11">
    <location>
        <begin position="430"/>
        <end position="447"/>
    </location>
</feature>
<dbReference type="SUPFAM" id="SSF57362">
    <property type="entry name" value="BPTI-like"/>
    <property type="match status" value="1"/>
</dbReference>
<feature type="domain" description="BPTI/Kunitz inhibitor" evidence="13">
    <location>
        <begin position="482"/>
        <end position="531"/>
    </location>
</feature>